<dbReference type="EnsemblMetazoa" id="Aqu2.1.07501_001">
    <property type="protein sequence ID" value="Aqu2.1.07501_001"/>
    <property type="gene ID" value="Aqu2.1.07501"/>
</dbReference>
<dbReference type="EnsemblMetazoa" id="Aqu2.1.06936_001">
    <property type="protein sequence ID" value="Aqu2.1.06936_001"/>
    <property type="gene ID" value="Aqu2.1.06936"/>
</dbReference>
<dbReference type="HOGENOM" id="CLU_3432056_0_0_1"/>
<dbReference type="EnsemblMetazoa" id="Aqu2.1.12431_001">
    <property type="protein sequence ID" value="Aqu2.1.12431_001"/>
    <property type="gene ID" value="Aqu2.1.12431"/>
</dbReference>
<protein>
    <submittedName>
        <fullName evidence="1">Uncharacterized protein</fullName>
    </submittedName>
</protein>
<dbReference type="EnsemblMetazoa" id="Aqu2.1.01969_001">
    <property type="protein sequence ID" value="Aqu2.1.01969_001"/>
    <property type="gene ID" value="Aqu2.1.01969"/>
</dbReference>
<reference evidence="1" key="1">
    <citation type="submission" date="2017-05" db="UniProtKB">
        <authorList>
            <consortium name="EnsemblMetazoa"/>
        </authorList>
    </citation>
    <scope>IDENTIFICATION</scope>
</reference>
<organism evidence="1">
    <name type="scientific">Amphimedon queenslandica</name>
    <name type="common">Sponge</name>
    <dbReference type="NCBI Taxonomy" id="400682"/>
    <lineage>
        <taxon>Eukaryota</taxon>
        <taxon>Metazoa</taxon>
        <taxon>Porifera</taxon>
        <taxon>Demospongiae</taxon>
        <taxon>Heteroscleromorpha</taxon>
        <taxon>Haplosclerida</taxon>
        <taxon>Niphatidae</taxon>
        <taxon>Amphimedon</taxon>
    </lineage>
</organism>
<proteinExistence type="predicted"/>
<dbReference type="EnsemblMetazoa" id="Aqu2.1.13505_001">
    <property type="protein sequence ID" value="Aqu2.1.13505_001"/>
    <property type="gene ID" value="Aqu2.1.13505"/>
</dbReference>
<name>I1EHV8_AMPQE</name>
<evidence type="ECO:0000313" key="1">
    <source>
        <dbReference type="EnsemblMetazoa" id="Aqu2.1.13505_001"/>
    </source>
</evidence>
<accession>I1EHV8</accession>
<dbReference type="AlphaFoldDB" id="I1EHV8"/>
<sequence length="17" mass="2060">MLRALHTRRIDTNSNYV</sequence>